<dbReference type="GO" id="GO:0004826">
    <property type="term" value="F:phenylalanine-tRNA ligase activity"/>
    <property type="evidence" value="ECO:0007669"/>
    <property type="project" value="UniProtKB-EC"/>
</dbReference>
<dbReference type="GO" id="GO:0005524">
    <property type="term" value="F:ATP binding"/>
    <property type="evidence" value="ECO:0007669"/>
    <property type="project" value="UniProtKB-KW"/>
</dbReference>
<evidence type="ECO:0000256" key="6">
    <source>
        <dbReference type="ARBA" id="ARBA00017032"/>
    </source>
</evidence>
<evidence type="ECO:0000256" key="10">
    <source>
        <dbReference type="ARBA" id="ARBA00022741"/>
    </source>
</evidence>
<feature type="domain" description="B5" evidence="17">
    <location>
        <begin position="299"/>
        <end position="377"/>
    </location>
</feature>
<dbReference type="FunFam" id="3.30.930.10:FF:000059">
    <property type="entry name" value="phenylalanine--tRNA ligase beta subunit"/>
    <property type="match status" value="1"/>
</dbReference>
<dbReference type="InterPro" id="IPR020825">
    <property type="entry name" value="Phe-tRNA_synthase-like_B3/B4"/>
</dbReference>
<sequence length="602" mass="67771">MPTISVDKEDLYQSLGHDYTTEEFDELCFEFGIELDEDTQPTPAAGEAPVQLPAGERAQLKIEIPANRYDMLCFEGIARALNVFLGRIEVPAYTLSKPENMEKLYISPECSKVRPYAAAAIIRNVTFTQRRYESFIALQDKLHTNLCRNRTLVAIGTHDLDTIKGPFYYTALEPESFQFKPLNQTVNLTGKGIMEFYEKDKNLGKYLDIIREKPVYPLFTDSSDTVISMPPIINSDHSKITLNTKNIFFDVTATDKTKLEIVVNQIVAMFSEYSETPFVVEPVEVISDHNNESRISPNISSRHTTAEISYINSCIGQALSAQEICDLLKKMSLIAKPSTTDSNILDVEVPCTRSDILHQCDIMEDAAVGFGFNNLAKTFPASSYTIAESLPINHISDIIRNEIAMCGWLEVMPLTLSSHDENFAFLNRKDDNTTVVKLANPKTSEYQVVRTTLLPGILKTIKENRKHSLPISVFEVGDVVFKNEALERKAFNERHMAAITVGKTSGFEAIHGLLNRIMMMLRVNFSPVSTLERAYWIEEIKYAEGEKGTYFPGRGARIFFRYAPGKEVIQIGEFGVLHPEVLSKFEIPYAGASLELNVEPFL</sequence>
<evidence type="ECO:0000256" key="9">
    <source>
        <dbReference type="ARBA" id="ARBA00022723"/>
    </source>
</evidence>
<dbReference type="GO" id="GO:0009328">
    <property type="term" value="C:phenylalanine-tRNA ligase complex"/>
    <property type="evidence" value="ECO:0007669"/>
    <property type="project" value="TreeGrafter"/>
</dbReference>
<dbReference type="Pfam" id="PF03483">
    <property type="entry name" value="B3_4"/>
    <property type="match status" value="1"/>
</dbReference>
<accession>A0A1E3PDS1</accession>
<keyword evidence="14 18" id="KW-0030">Aminoacyl-tRNA synthetase</keyword>
<evidence type="ECO:0000256" key="4">
    <source>
        <dbReference type="ARBA" id="ARBA00011209"/>
    </source>
</evidence>
<evidence type="ECO:0000256" key="2">
    <source>
        <dbReference type="ARBA" id="ARBA00004496"/>
    </source>
</evidence>
<evidence type="ECO:0000256" key="5">
    <source>
        <dbReference type="ARBA" id="ARBA00012814"/>
    </source>
</evidence>
<dbReference type="FunFam" id="3.30.56.10:FF:000006">
    <property type="entry name" value="Phenylalanyl-tRNA synthetase subunit beta"/>
    <property type="match status" value="1"/>
</dbReference>
<keyword evidence="10" id="KW-0547">Nucleotide-binding</keyword>
<keyword evidence="7" id="KW-0963">Cytoplasm</keyword>
<dbReference type="PANTHER" id="PTHR10947">
    <property type="entry name" value="PHENYLALANYL-TRNA SYNTHETASE BETA CHAIN AND LEUCINE-RICH REPEAT-CONTAINING PROTEIN 47"/>
    <property type="match status" value="1"/>
</dbReference>
<organism evidence="18 19">
    <name type="scientific">Nadsonia fulvescens var. elongata DSM 6958</name>
    <dbReference type="NCBI Taxonomy" id="857566"/>
    <lineage>
        <taxon>Eukaryota</taxon>
        <taxon>Fungi</taxon>
        <taxon>Dikarya</taxon>
        <taxon>Ascomycota</taxon>
        <taxon>Saccharomycotina</taxon>
        <taxon>Dipodascomycetes</taxon>
        <taxon>Dipodascales</taxon>
        <taxon>Dipodascales incertae sedis</taxon>
        <taxon>Nadsonia</taxon>
    </lineage>
</organism>
<dbReference type="InterPro" id="IPR045060">
    <property type="entry name" value="Phe-tRNA-ligase_IIc_bsu"/>
</dbReference>
<dbReference type="GO" id="GO:0003723">
    <property type="term" value="F:RNA binding"/>
    <property type="evidence" value="ECO:0007669"/>
    <property type="project" value="InterPro"/>
</dbReference>
<dbReference type="FunFam" id="3.50.40.10:FF:000002">
    <property type="entry name" value="phenylalanine--tRNA ligase beta subunit"/>
    <property type="match status" value="1"/>
</dbReference>
<dbReference type="InterPro" id="IPR004531">
    <property type="entry name" value="Phe-tRNA-synth_IIc_bsu_arc_euk"/>
</dbReference>
<dbReference type="InterPro" id="IPR005147">
    <property type="entry name" value="tRNA_synthase_B5-dom"/>
</dbReference>
<comment type="similarity">
    <text evidence="3">Belongs to the phenylalanyl-tRNA synthetase beta subunit family. Type 2 subfamily.</text>
</comment>
<dbReference type="Gene3D" id="3.30.930.10">
    <property type="entry name" value="Bira Bifunctional Protein, Domain 2"/>
    <property type="match status" value="1"/>
</dbReference>
<evidence type="ECO:0000256" key="15">
    <source>
        <dbReference type="ARBA" id="ARBA00033189"/>
    </source>
</evidence>
<evidence type="ECO:0000256" key="12">
    <source>
        <dbReference type="ARBA" id="ARBA00022842"/>
    </source>
</evidence>
<keyword evidence="19" id="KW-1185">Reference proteome</keyword>
<dbReference type="InterPro" id="IPR040659">
    <property type="entry name" value="PhetRS_B1"/>
</dbReference>
<protein>
    <recommendedName>
        <fullName evidence="6">Phenylalanine--tRNA ligase beta subunit</fullName>
        <ecNumber evidence="5">6.1.1.20</ecNumber>
    </recommendedName>
    <alternativeName>
        <fullName evidence="15">Phenylalanyl-tRNA synthetase beta subunit</fullName>
    </alternativeName>
</protein>
<dbReference type="NCBIfam" id="TIGR00471">
    <property type="entry name" value="pheT_arch"/>
    <property type="match status" value="1"/>
</dbReference>
<evidence type="ECO:0000313" key="18">
    <source>
        <dbReference type="EMBL" id="ODQ63563.1"/>
    </source>
</evidence>
<dbReference type="Gene3D" id="3.30.56.10">
    <property type="match status" value="2"/>
</dbReference>
<dbReference type="SUPFAM" id="SSF46955">
    <property type="entry name" value="Putative DNA-binding domain"/>
    <property type="match status" value="2"/>
</dbReference>
<dbReference type="InterPro" id="IPR009061">
    <property type="entry name" value="DNA-bd_dom_put_sf"/>
</dbReference>
<dbReference type="SMART" id="SM00874">
    <property type="entry name" value="B5"/>
    <property type="match status" value="1"/>
</dbReference>
<evidence type="ECO:0000259" key="17">
    <source>
        <dbReference type="PROSITE" id="PS51483"/>
    </source>
</evidence>
<dbReference type="GO" id="GO:0006432">
    <property type="term" value="P:phenylalanyl-tRNA aminoacylation"/>
    <property type="evidence" value="ECO:0007669"/>
    <property type="project" value="InterPro"/>
</dbReference>
<keyword evidence="13" id="KW-0648">Protein biosynthesis</keyword>
<dbReference type="Pfam" id="PF18262">
    <property type="entry name" value="PhetRS_B1"/>
    <property type="match status" value="1"/>
</dbReference>
<evidence type="ECO:0000256" key="14">
    <source>
        <dbReference type="ARBA" id="ARBA00023146"/>
    </source>
</evidence>
<proteinExistence type="inferred from homology"/>
<dbReference type="EC" id="6.1.1.20" evidence="5"/>
<dbReference type="OrthoDB" id="1698572at2759"/>
<comment type="subcellular location">
    <subcellularLocation>
        <location evidence="2">Cytoplasm</location>
    </subcellularLocation>
</comment>
<dbReference type="EMBL" id="KV454414">
    <property type="protein sequence ID" value="ODQ63563.1"/>
    <property type="molecule type" value="Genomic_DNA"/>
</dbReference>
<evidence type="ECO:0000256" key="3">
    <source>
        <dbReference type="ARBA" id="ARBA00007438"/>
    </source>
</evidence>
<dbReference type="Gene3D" id="3.50.40.10">
    <property type="entry name" value="Phenylalanyl-trna Synthetase, Chain B, domain 3"/>
    <property type="match status" value="1"/>
</dbReference>
<dbReference type="SUPFAM" id="SSF55681">
    <property type="entry name" value="Class II aaRS and biotin synthetases"/>
    <property type="match status" value="1"/>
</dbReference>
<evidence type="ECO:0000313" key="19">
    <source>
        <dbReference type="Proteomes" id="UP000095009"/>
    </source>
</evidence>
<comment type="catalytic activity">
    <reaction evidence="16">
        <text>tRNA(Phe) + L-phenylalanine + ATP = L-phenylalanyl-tRNA(Phe) + AMP + diphosphate + H(+)</text>
        <dbReference type="Rhea" id="RHEA:19413"/>
        <dbReference type="Rhea" id="RHEA-COMP:9668"/>
        <dbReference type="Rhea" id="RHEA-COMP:9699"/>
        <dbReference type="ChEBI" id="CHEBI:15378"/>
        <dbReference type="ChEBI" id="CHEBI:30616"/>
        <dbReference type="ChEBI" id="CHEBI:33019"/>
        <dbReference type="ChEBI" id="CHEBI:58095"/>
        <dbReference type="ChEBI" id="CHEBI:78442"/>
        <dbReference type="ChEBI" id="CHEBI:78531"/>
        <dbReference type="ChEBI" id="CHEBI:456215"/>
        <dbReference type="EC" id="6.1.1.20"/>
    </reaction>
</comment>
<dbReference type="InterPro" id="IPR041616">
    <property type="entry name" value="PheRS_beta_core"/>
</dbReference>
<evidence type="ECO:0000256" key="16">
    <source>
        <dbReference type="ARBA" id="ARBA00049255"/>
    </source>
</evidence>
<dbReference type="InterPro" id="IPR045864">
    <property type="entry name" value="aa-tRNA-synth_II/BPL/LPL"/>
</dbReference>
<dbReference type="PROSITE" id="PS51483">
    <property type="entry name" value="B5"/>
    <property type="match status" value="1"/>
</dbReference>
<comment type="cofactor">
    <cofactor evidence="1">
        <name>Mg(2+)</name>
        <dbReference type="ChEBI" id="CHEBI:18420"/>
    </cofactor>
</comment>
<evidence type="ECO:0000256" key="13">
    <source>
        <dbReference type="ARBA" id="ARBA00022917"/>
    </source>
</evidence>
<dbReference type="Pfam" id="PF17759">
    <property type="entry name" value="tRNA_synthFbeta"/>
    <property type="match status" value="1"/>
</dbReference>
<dbReference type="GO" id="GO:0000287">
    <property type="term" value="F:magnesium ion binding"/>
    <property type="evidence" value="ECO:0007669"/>
    <property type="project" value="InterPro"/>
</dbReference>
<dbReference type="AlphaFoldDB" id="A0A1E3PDS1"/>
<keyword evidence="8 18" id="KW-0436">Ligase</keyword>
<name>A0A1E3PDS1_9ASCO</name>
<dbReference type="Proteomes" id="UP000095009">
    <property type="component" value="Unassembled WGS sequence"/>
</dbReference>
<reference evidence="18 19" key="1">
    <citation type="journal article" date="2016" name="Proc. Natl. Acad. Sci. U.S.A.">
        <title>Comparative genomics of biotechnologically important yeasts.</title>
        <authorList>
            <person name="Riley R."/>
            <person name="Haridas S."/>
            <person name="Wolfe K.H."/>
            <person name="Lopes M.R."/>
            <person name="Hittinger C.T."/>
            <person name="Goeker M."/>
            <person name="Salamov A.A."/>
            <person name="Wisecaver J.H."/>
            <person name="Long T.M."/>
            <person name="Calvey C.H."/>
            <person name="Aerts A.L."/>
            <person name="Barry K.W."/>
            <person name="Choi C."/>
            <person name="Clum A."/>
            <person name="Coughlan A.Y."/>
            <person name="Deshpande S."/>
            <person name="Douglass A.P."/>
            <person name="Hanson S.J."/>
            <person name="Klenk H.-P."/>
            <person name="LaButti K.M."/>
            <person name="Lapidus A."/>
            <person name="Lindquist E.A."/>
            <person name="Lipzen A.M."/>
            <person name="Meier-Kolthoff J.P."/>
            <person name="Ohm R.A."/>
            <person name="Otillar R.P."/>
            <person name="Pangilinan J.L."/>
            <person name="Peng Y."/>
            <person name="Rokas A."/>
            <person name="Rosa C.A."/>
            <person name="Scheuner C."/>
            <person name="Sibirny A.A."/>
            <person name="Slot J.C."/>
            <person name="Stielow J.B."/>
            <person name="Sun H."/>
            <person name="Kurtzman C.P."/>
            <person name="Blackwell M."/>
            <person name="Grigoriev I.V."/>
            <person name="Jeffries T.W."/>
        </authorList>
    </citation>
    <scope>NUCLEOTIDE SEQUENCE [LARGE SCALE GENOMIC DNA]</scope>
    <source>
        <strain evidence="18 19">DSM 6958</strain>
    </source>
</reference>
<dbReference type="InterPro" id="IPR005146">
    <property type="entry name" value="B3/B4_tRNA-bd"/>
</dbReference>
<dbReference type="SMART" id="SM00873">
    <property type="entry name" value="B3_4"/>
    <property type="match status" value="1"/>
</dbReference>
<gene>
    <name evidence="18" type="ORF">NADFUDRAFT_53227</name>
</gene>
<evidence type="ECO:0000256" key="1">
    <source>
        <dbReference type="ARBA" id="ARBA00001946"/>
    </source>
</evidence>
<comment type="subunit">
    <text evidence="4">Tetramer of two alpha and two beta subunits.</text>
</comment>
<dbReference type="Pfam" id="PF03484">
    <property type="entry name" value="B5"/>
    <property type="match status" value="1"/>
</dbReference>
<dbReference type="STRING" id="857566.A0A1E3PDS1"/>
<evidence type="ECO:0000256" key="7">
    <source>
        <dbReference type="ARBA" id="ARBA00022490"/>
    </source>
</evidence>
<dbReference type="SUPFAM" id="SSF56037">
    <property type="entry name" value="PheT/TilS domain"/>
    <property type="match status" value="1"/>
</dbReference>
<dbReference type="CDD" id="cd00769">
    <property type="entry name" value="PheRS_beta_core"/>
    <property type="match status" value="1"/>
</dbReference>
<keyword evidence="9" id="KW-0479">Metal-binding</keyword>
<dbReference type="FunFam" id="3.30.56.10:FF:000004">
    <property type="entry name" value="Phenylalanyl-tRNA synthetase, beta subunit"/>
    <property type="match status" value="1"/>
</dbReference>
<keyword evidence="12" id="KW-0460">Magnesium</keyword>
<evidence type="ECO:0000256" key="11">
    <source>
        <dbReference type="ARBA" id="ARBA00022840"/>
    </source>
</evidence>
<dbReference type="PANTHER" id="PTHR10947:SF0">
    <property type="entry name" value="PHENYLALANINE--TRNA LIGASE BETA SUBUNIT"/>
    <property type="match status" value="1"/>
</dbReference>
<keyword evidence="11" id="KW-0067">ATP-binding</keyword>
<evidence type="ECO:0000256" key="8">
    <source>
        <dbReference type="ARBA" id="ARBA00022598"/>
    </source>
</evidence>